<proteinExistence type="predicted"/>
<sequence>MIERTQINAYIEKTFHVQAEKRFTKFPDYDVFRRLDNHKWFGIVMDINESKMRLAGSKQINLINLKLEPELIGILLGKDAYFPAYHMNKEHWISININADEMTMGELKPLIDASYQLAE</sequence>
<dbReference type="RefSeq" id="WP_248601702.1">
    <property type="nucleotide sequence ID" value="NZ_JAJIAO010000004.1"/>
</dbReference>
<dbReference type="GO" id="GO:0003677">
    <property type="term" value="F:DNA binding"/>
    <property type="evidence" value="ECO:0007669"/>
    <property type="project" value="UniProtKB-KW"/>
</dbReference>
<organism evidence="1 2">
    <name type="scientific">Apilactobacillus xinyiensis</name>
    <dbReference type="NCBI Taxonomy" id="2841032"/>
    <lineage>
        <taxon>Bacteria</taxon>
        <taxon>Bacillati</taxon>
        <taxon>Bacillota</taxon>
        <taxon>Bacilli</taxon>
        <taxon>Lactobacillales</taxon>
        <taxon>Lactobacillaceae</taxon>
        <taxon>Apilactobacillus</taxon>
    </lineage>
</organism>
<dbReference type="Proteomes" id="UP001522905">
    <property type="component" value="Unassembled WGS sequence"/>
</dbReference>
<keyword evidence="2" id="KW-1185">Reference proteome</keyword>
<dbReference type="InterPro" id="IPR038056">
    <property type="entry name" value="YjbR-like_sf"/>
</dbReference>
<dbReference type="SUPFAM" id="SSF142906">
    <property type="entry name" value="YjbR-like"/>
    <property type="match status" value="1"/>
</dbReference>
<evidence type="ECO:0000313" key="1">
    <source>
        <dbReference type="EMBL" id="MCK8624783.1"/>
    </source>
</evidence>
<name>A0ABT0I234_9LACO</name>
<reference evidence="1 2" key="1">
    <citation type="submission" date="2021-11" db="EMBL/GenBank/DDBJ databases">
        <title>Comparative genomics of bee honey and flower isolates.</title>
        <authorList>
            <person name="Bechtner J.D."/>
            <person name="Gallus M.K."/>
            <person name="Ehrmann M."/>
        </authorList>
    </citation>
    <scope>NUCLEOTIDE SEQUENCE [LARGE SCALE GENOMIC DNA]</scope>
    <source>
        <strain evidence="1 2">M161</strain>
    </source>
</reference>
<dbReference type="PANTHER" id="PTHR35145">
    <property type="entry name" value="CYTOPLASMIC PROTEIN-RELATED"/>
    <property type="match status" value="1"/>
</dbReference>
<gene>
    <name evidence="1" type="ORF">LNP07_04560</name>
</gene>
<dbReference type="PANTHER" id="PTHR35145:SF1">
    <property type="entry name" value="CYTOPLASMIC PROTEIN"/>
    <property type="match status" value="1"/>
</dbReference>
<dbReference type="Pfam" id="PF04237">
    <property type="entry name" value="YjbR"/>
    <property type="match status" value="1"/>
</dbReference>
<protein>
    <submittedName>
        <fullName evidence="1">MmcQ/YjbR family DNA-binding protein</fullName>
    </submittedName>
</protein>
<accession>A0ABT0I234</accession>
<evidence type="ECO:0000313" key="2">
    <source>
        <dbReference type="Proteomes" id="UP001522905"/>
    </source>
</evidence>
<dbReference type="Gene3D" id="3.90.1150.30">
    <property type="match status" value="1"/>
</dbReference>
<dbReference type="InterPro" id="IPR058532">
    <property type="entry name" value="YjbR/MT2646/Rv2570-like"/>
</dbReference>
<comment type="caution">
    <text evidence="1">The sequence shown here is derived from an EMBL/GenBank/DDBJ whole genome shotgun (WGS) entry which is preliminary data.</text>
</comment>
<dbReference type="EMBL" id="JAJIAO010000004">
    <property type="protein sequence ID" value="MCK8624783.1"/>
    <property type="molecule type" value="Genomic_DNA"/>
</dbReference>
<dbReference type="InterPro" id="IPR007351">
    <property type="entry name" value="YjbR"/>
</dbReference>
<keyword evidence="1" id="KW-0238">DNA-binding</keyword>